<reference evidence="2" key="1">
    <citation type="journal article" date="2013" name="BMC Genomics">
        <title>Unscrambling butterfly oogenesis.</title>
        <authorList>
            <person name="Carter J.M."/>
            <person name="Baker S.C."/>
            <person name="Pink R."/>
            <person name="Carter D.R."/>
            <person name="Collins A."/>
            <person name="Tomlin J."/>
            <person name="Gibbs M."/>
            <person name="Breuker C.J."/>
        </authorList>
    </citation>
    <scope>NUCLEOTIDE SEQUENCE</scope>
    <source>
        <tissue evidence="2">Ovary</tissue>
    </source>
</reference>
<keyword evidence="1" id="KW-0812">Transmembrane</keyword>
<feature type="transmembrane region" description="Helical" evidence="1">
    <location>
        <begin position="39"/>
        <end position="65"/>
    </location>
</feature>
<proteinExistence type="predicted"/>
<accession>S4P3X3</accession>
<protein>
    <submittedName>
        <fullName evidence="2">Fatty acid transport protein</fullName>
    </submittedName>
</protein>
<organism evidence="2">
    <name type="scientific">Pararge aegeria</name>
    <name type="common">speckled wood butterfly</name>
    <dbReference type="NCBI Taxonomy" id="116150"/>
    <lineage>
        <taxon>Eukaryota</taxon>
        <taxon>Metazoa</taxon>
        <taxon>Ecdysozoa</taxon>
        <taxon>Arthropoda</taxon>
        <taxon>Hexapoda</taxon>
        <taxon>Insecta</taxon>
        <taxon>Pterygota</taxon>
        <taxon>Neoptera</taxon>
        <taxon>Endopterygota</taxon>
        <taxon>Lepidoptera</taxon>
        <taxon>Glossata</taxon>
        <taxon>Ditrysia</taxon>
        <taxon>Papilionoidea</taxon>
        <taxon>Nymphalidae</taxon>
        <taxon>Satyrinae</taxon>
        <taxon>Satyrini</taxon>
        <taxon>Parargina</taxon>
        <taxon>Pararge</taxon>
    </lineage>
</organism>
<dbReference type="EMBL" id="GAIX01011425">
    <property type="protein sequence ID" value="JAA81135.1"/>
    <property type="molecule type" value="Transcribed_RNA"/>
</dbReference>
<feature type="non-terminal residue" evidence="2">
    <location>
        <position position="79"/>
    </location>
</feature>
<sequence length="79" mass="8528">TMSNVEANNNMNIEDIKNHKTVNKIGDVERGKAASSSSIPWVTVMVLVFALAALVAACAVAWVFWSWQTALVVLAILVV</sequence>
<keyword evidence="1" id="KW-1133">Transmembrane helix</keyword>
<evidence type="ECO:0000313" key="2">
    <source>
        <dbReference type="EMBL" id="JAA81135.1"/>
    </source>
</evidence>
<evidence type="ECO:0000256" key="1">
    <source>
        <dbReference type="SAM" id="Phobius"/>
    </source>
</evidence>
<keyword evidence="1" id="KW-0472">Membrane</keyword>
<dbReference type="AlphaFoldDB" id="S4P3X3"/>
<feature type="non-terminal residue" evidence="2">
    <location>
        <position position="1"/>
    </location>
</feature>
<reference evidence="2" key="2">
    <citation type="submission" date="2013-05" db="EMBL/GenBank/DDBJ databases">
        <authorList>
            <person name="Carter J.-M."/>
            <person name="Baker S.C."/>
            <person name="Pink R."/>
            <person name="Carter D.R.F."/>
            <person name="Collins A."/>
            <person name="Tomlin J."/>
            <person name="Gibbs M."/>
            <person name="Breuker C.J."/>
        </authorList>
    </citation>
    <scope>NUCLEOTIDE SEQUENCE</scope>
    <source>
        <tissue evidence="2">Ovary</tissue>
    </source>
</reference>
<name>S4P3X3_9NEOP</name>